<keyword evidence="2" id="KW-1185">Reference proteome</keyword>
<dbReference type="AlphaFoldDB" id="A0A177P0M6"/>
<dbReference type="STRING" id="702114.A1355_22090"/>
<organism evidence="1 2">
    <name type="scientific">Methylomonas koyamae</name>
    <dbReference type="NCBI Taxonomy" id="702114"/>
    <lineage>
        <taxon>Bacteria</taxon>
        <taxon>Pseudomonadati</taxon>
        <taxon>Pseudomonadota</taxon>
        <taxon>Gammaproteobacteria</taxon>
        <taxon>Methylococcales</taxon>
        <taxon>Methylococcaceae</taxon>
        <taxon>Methylomonas</taxon>
    </lineage>
</organism>
<dbReference type="RefSeq" id="WP_064026144.1">
    <property type="nucleotide sequence ID" value="NZ_LUUK01000068.1"/>
</dbReference>
<proteinExistence type="predicted"/>
<comment type="caution">
    <text evidence="1">The sequence shown here is derived from an EMBL/GenBank/DDBJ whole genome shotgun (WGS) entry which is preliminary data.</text>
</comment>
<gene>
    <name evidence="1" type="ORF">A1355_22090</name>
</gene>
<accession>A0A177P0M6</accession>
<dbReference type="EMBL" id="LUUK01000068">
    <property type="protein sequence ID" value="OAI22979.1"/>
    <property type="molecule type" value="Genomic_DNA"/>
</dbReference>
<evidence type="ECO:0000313" key="2">
    <source>
        <dbReference type="Proteomes" id="UP000077628"/>
    </source>
</evidence>
<evidence type="ECO:0000313" key="1">
    <source>
        <dbReference type="EMBL" id="OAI22979.1"/>
    </source>
</evidence>
<name>A0A177P0M6_9GAMM</name>
<protein>
    <submittedName>
        <fullName evidence="1">Uncharacterized protein</fullName>
    </submittedName>
</protein>
<dbReference type="OrthoDB" id="5571233at2"/>
<dbReference type="Proteomes" id="UP000077628">
    <property type="component" value="Unassembled WGS sequence"/>
</dbReference>
<sequence>MFEHKNLDGQWNKTIPATDSFVNGEVLECRDTVGEEPAKISRKQYAVIGDLLVERCLPPESIGDTWAHDVGQLPWWGAVMNPPHAGMIADFNSLNGGLQRRNLDVAHHVVGYAAAGEEITLLKTVYSVTRASDGKELSAPSMLELRKLYYA</sequence>
<reference evidence="2" key="1">
    <citation type="submission" date="2016-03" db="EMBL/GenBank/DDBJ databases">
        <authorList>
            <person name="Heylen K."/>
            <person name="De Vos P."/>
            <person name="Vekeman B."/>
        </authorList>
    </citation>
    <scope>NUCLEOTIDE SEQUENCE [LARGE SCALE GENOMIC DNA]</scope>
    <source>
        <strain evidence="2">R-45383</strain>
    </source>
</reference>